<name>A0A9D1HSW2_9FIRM</name>
<feature type="transmembrane region" description="Helical" evidence="1">
    <location>
        <begin position="148"/>
        <end position="181"/>
    </location>
</feature>
<dbReference type="AlphaFoldDB" id="A0A9D1HSW2"/>
<comment type="caution">
    <text evidence="2">The sequence shown here is derived from an EMBL/GenBank/DDBJ whole genome shotgun (WGS) entry which is preliminary data.</text>
</comment>
<evidence type="ECO:0000313" key="3">
    <source>
        <dbReference type="Proteomes" id="UP000824088"/>
    </source>
</evidence>
<proteinExistence type="predicted"/>
<feature type="transmembrane region" description="Helical" evidence="1">
    <location>
        <begin position="238"/>
        <end position="259"/>
    </location>
</feature>
<reference evidence="2" key="2">
    <citation type="journal article" date="2021" name="PeerJ">
        <title>Extensive microbial diversity within the chicken gut microbiome revealed by metagenomics and culture.</title>
        <authorList>
            <person name="Gilroy R."/>
            <person name="Ravi A."/>
            <person name="Getino M."/>
            <person name="Pursley I."/>
            <person name="Horton D.L."/>
            <person name="Alikhan N.F."/>
            <person name="Baker D."/>
            <person name="Gharbi K."/>
            <person name="Hall N."/>
            <person name="Watson M."/>
            <person name="Adriaenssens E.M."/>
            <person name="Foster-Nyarko E."/>
            <person name="Jarju S."/>
            <person name="Secka A."/>
            <person name="Antonio M."/>
            <person name="Oren A."/>
            <person name="Chaudhuri R.R."/>
            <person name="La Ragione R."/>
            <person name="Hildebrand F."/>
            <person name="Pallen M.J."/>
        </authorList>
    </citation>
    <scope>NUCLEOTIDE SEQUENCE</scope>
    <source>
        <strain evidence="2">1063</strain>
    </source>
</reference>
<feature type="transmembrane region" description="Helical" evidence="1">
    <location>
        <begin position="202"/>
        <end position="226"/>
    </location>
</feature>
<protein>
    <submittedName>
        <fullName evidence="2">Uncharacterized protein</fullName>
    </submittedName>
</protein>
<sequence length="292" mass="32699">MKCLKATLAYFFDKGAQMVLLAVVPSLLTALLFSPSAGLYMLLEFETVNTEGFAALYEQMHFLPYDFFWVGIIGLVLCFFVLALLFGIVDRHMRIGEFTISFRRAKTRINYNILTAAKFGLTAGVIFELCDLLLTLLYYVWAQVFGAGAAWLVFALISLLAVGVLLLFIACAILLWPPFMLHTGLRTRDAFRMGWRQMSGRLSSSALTLLVAVLPFAAVMLIVGGITDSTVARVILDGLSIAVGIPYYVTLMYVQFYDVTGTERMDLQKTDIWSKKISRKDFKKLREGKKEG</sequence>
<feature type="transmembrane region" description="Helical" evidence="1">
    <location>
        <begin position="67"/>
        <end position="89"/>
    </location>
</feature>
<keyword evidence="1" id="KW-0472">Membrane</keyword>
<evidence type="ECO:0000313" key="2">
    <source>
        <dbReference type="EMBL" id="HIU21402.1"/>
    </source>
</evidence>
<dbReference type="Proteomes" id="UP000824088">
    <property type="component" value="Unassembled WGS sequence"/>
</dbReference>
<dbReference type="EMBL" id="DVMN01000072">
    <property type="protein sequence ID" value="HIU21402.1"/>
    <property type="molecule type" value="Genomic_DNA"/>
</dbReference>
<gene>
    <name evidence="2" type="ORF">IAD51_04130</name>
</gene>
<keyword evidence="1" id="KW-0812">Transmembrane</keyword>
<organism evidence="2 3">
    <name type="scientific">Candidatus Limadaptatus stercorigallinarum</name>
    <dbReference type="NCBI Taxonomy" id="2840845"/>
    <lineage>
        <taxon>Bacteria</taxon>
        <taxon>Bacillati</taxon>
        <taxon>Bacillota</taxon>
        <taxon>Clostridia</taxon>
        <taxon>Eubacteriales</taxon>
        <taxon>Candidatus Limadaptatus</taxon>
    </lineage>
</organism>
<feature type="transmembrane region" description="Helical" evidence="1">
    <location>
        <begin position="109"/>
        <end position="142"/>
    </location>
</feature>
<evidence type="ECO:0000256" key="1">
    <source>
        <dbReference type="SAM" id="Phobius"/>
    </source>
</evidence>
<accession>A0A9D1HSW2</accession>
<keyword evidence="1" id="KW-1133">Transmembrane helix</keyword>
<reference evidence="2" key="1">
    <citation type="submission" date="2020-10" db="EMBL/GenBank/DDBJ databases">
        <authorList>
            <person name="Gilroy R."/>
        </authorList>
    </citation>
    <scope>NUCLEOTIDE SEQUENCE</scope>
    <source>
        <strain evidence="2">1063</strain>
    </source>
</reference>
<feature type="transmembrane region" description="Helical" evidence="1">
    <location>
        <begin position="20"/>
        <end position="43"/>
    </location>
</feature>